<evidence type="ECO:0000313" key="1">
    <source>
        <dbReference type="EMBL" id="CAC5415503.1"/>
    </source>
</evidence>
<proteinExistence type="predicted"/>
<gene>
    <name evidence="1" type="ORF">MCOR_48197</name>
</gene>
<organism evidence="1 2">
    <name type="scientific">Mytilus coruscus</name>
    <name type="common">Sea mussel</name>
    <dbReference type="NCBI Taxonomy" id="42192"/>
    <lineage>
        <taxon>Eukaryota</taxon>
        <taxon>Metazoa</taxon>
        <taxon>Spiralia</taxon>
        <taxon>Lophotrochozoa</taxon>
        <taxon>Mollusca</taxon>
        <taxon>Bivalvia</taxon>
        <taxon>Autobranchia</taxon>
        <taxon>Pteriomorphia</taxon>
        <taxon>Mytilida</taxon>
        <taxon>Mytiloidea</taxon>
        <taxon>Mytilidae</taxon>
        <taxon>Mytilinae</taxon>
        <taxon>Mytilus</taxon>
    </lineage>
</organism>
<dbReference type="OrthoDB" id="10424238at2759"/>
<dbReference type="Proteomes" id="UP000507470">
    <property type="component" value="Unassembled WGS sequence"/>
</dbReference>
<accession>A0A6J8E654</accession>
<protein>
    <submittedName>
        <fullName evidence="1">Uncharacterized protein</fullName>
    </submittedName>
</protein>
<sequence>MQISGHKNLQSVRNYSALNEDKHRQISNVLSNTTDTPPDEDTGEISVVQYMHLETVEYLGNVNIERYRFKCNFETAQQLEIYYQVIWYIDDMFHALHIVKKENVEDAVLKESDLLKMGINIKCSVRLKHKPDSTPGLTKVSKNQFYGLRLDTEAISVPRSGIGKIKVKLTIPLGCTFFHNIPMPCNVVIEMRYPEKTNQNCQINGDIVGDERLCHYSIDNNNWHKIHEIPVRWQDVGSNKLSATEYVMQLKLLISNPHSNIWAKHTDIPLIKVSFINRK</sequence>
<reference evidence="1 2" key="1">
    <citation type="submission" date="2020-06" db="EMBL/GenBank/DDBJ databases">
        <authorList>
            <person name="Li R."/>
            <person name="Bekaert M."/>
        </authorList>
    </citation>
    <scope>NUCLEOTIDE SEQUENCE [LARGE SCALE GENOMIC DNA]</scope>
    <source>
        <strain evidence="2">wild</strain>
    </source>
</reference>
<dbReference type="EMBL" id="CACVKT020008447">
    <property type="protein sequence ID" value="CAC5415503.1"/>
    <property type="molecule type" value="Genomic_DNA"/>
</dbReference>
<name>A0A6J8E654_MYTCO</name>
<dbReference type="AlphaFoldDB" id="A0A6J8E654"/>
<keyword evidence="2" id="KW-1185">Reference proteome</keyword>
<evidence type="ECO:0000313" key="2">
    <source>
        <dbReference type="Proteomes" id="UP000507470"/>
    </source>
</evidence>